<keyword evidence="2" id="KW-1133">Transmembrane helix</keyword>
<sequence length="251" mass="28873">MGLSKQKFGSAEFEEHEHFTARSGTRRKDMGRKPWDDSKDNEPSLPSCPTCKNNRSVIIQNSGSAAQGPWQCKATHKHDNGNLELFARPACLRCGVYGDVKPTMKGDEKEWVCTAHHCGFKFNLGDDPKKKSNYERIREGLDHANKATREVGCAAKKTSDEARKLREAINRNTKPKPDEFTERMKRKAHERKDKAKRKQEAEDPRQKKTEGMVEQVIEKKEKKKSSWIWTLLWWLGTTSAAAVFFKYFLGW</sequence>
<evidence type="ECO:0000256" key="1">
    <source>
        <dbReference type="SAM" id="MobiDB-lite"/>
    </source>
</evidence>
<keyword evidence="2" id="KW-0472">Membrane</keyword>
<feature type="region of interest" description="Disordered" evidence="1">
    <location>
        <begin position="168"/>
        <end position="213"/>
    </location>
</feature>
<name>A0A0F9CWI2_9ZZZZ</name>
<feature type="compositionally biased region" description="Basic and acidic residues" evidence="1">
    <location>
        <begin position="190"/>
        <end position="213"/>
    </location>
</feature>
<feature type="transmembrane region" description="Helical" evidence="2">
    <location>
        <begin position="227"/>
        <end position="249"/>
    </location>
</feature>
<feature type="region of interest" description="Disordered" evidence="1">
    <location>
        <begin position="1"/>
        <end position="49"/>
    </location>
</feature>
<feature type="compositionally biased region" description="Basic and acidic residues" evidence="1">
    <location>
        <begin position="168"/>
        <end position="183"/>
    </location>
</feature>
<reference evidence="3" key="1">
    <citation type="journal article" date="2015" name="Nature">
        <title>Complex archaea that bridge the gap between prokaryotes and eukaryotes.</title>
        <authorList>
            <person name="Spang A."/>
            <person name="Saw J.H."/>
            <person name="Jorgensen S.L."/>
            <person name="Zaremba-Niedzwiedzka K."/>
            <person name="Martijn J."/>
            <person name="Lind A.E."/>
            <person name="van Eijk R."/>
            <person name="Schleper C."/>
            <person name="Guy L."/>
            <person name="Ettema T.J."/>
        </authorList>
    </citation>
    <scope>NUCLEOTIDE SEQUENCE</scope>
</reference>
<feature type="compositionally biased region" description="Basic and acidic residues" evidence="1">
    <location>
        <begin position="13"/>
        <end position="42"/>
    </location>
</feature>
<evidence type="ECO:0000256" key="2">
    <source>
        <dbReference type="SAM" id="Phobius"/>
    </source>
</evidence>
<gene>
    <name evidence="3" type="ORF">LCGC14_2273100</name>
</gene>
<dbReference type="EMBL" id="LAZR01031467">
    <property type="protein sequence ID" value="KKL53669.1"/>
    <property type="molecule type" value="Genomic_DNA"/>
</dbReference>
<evidence type="ECO:0000313" key="3">
    <source>
        <dbReference type="EMBL" id="KKL53669.1"/>
    </source>
</evidence>
<comment type="caution">
    <text evidence="3">The sequence shown here is derived from an EMBL/GenBank/DDBJ whole genome shotgun (WGS) entry which is preliminary data.</text>
</comment>
<organism evidence="3">
    <name type="scientific">marine sediment metagenome</name>
    <dbReference type="NCBI Taxonomy" id="412755"/>
    <lineage>
        <taxon>unclassified sequences</taxon>
        <taxon>metagenomes</taxon>
        <taxon>ecological metagenomes</taxon>
    </lineage>
</organism>
<protein>
    <submittedName>
        <fullName evidence="3">Uncharacterized protein</fullName>
    </submittedName>
</protein>
<proteinExistence type="predicted"/>
<dbReference type="AlphaFoldDB" id="A0A0F9CWI2"/>
<accession>A0A0F9CWI2</accession>
<keyword evidence="2" id="KW-0812">Transmembrane</keyword>